<dbReference type="EMBL" id="FOZG01000002">
    <property type="protein sequence ID" value="SFS03354.1"/>
    <property type="molecule type" value="Genomic_DNA"/>
</dbReference>
<evidence type="ECO:0000313" key="2">
    <source>
        <dbReference type="EMBL" id="SFS03354.1"/>
    </source>
</evidence>
<evidence type="ECO:0000256" key="1">
    <source>
        <dbReference type="SAM" id="SignalP"/>
    </source>
</evidence>
<gene>
    <name evidence="2" type="ORF">SAMN05192580_2788</name>
</gene>
<organism evidence="2 3">
    <name type="scientific">Sphingomonas jatrophae</name>
    <dbReference type="NCBI Taxonomy" id="1166337"/>
    <lineage>
        <taxon>Bacteria</taxon>
        <taxon>Pseudomonadati</taxon>
        <taxon>Pseudomonadota</taxon>
        <taxon>Alphaproteobacteria</taxon>
        <taxon>Sphingomonadales</taxon>
        <taxon>Sphingomonadaceae</taxon>
        <taxon>Sphingomonas</taxon>
    </lineage>
</organism>
<accession>A0A1I6LIS7</accession>
<dbReference type="Proteomes" id="UP000198824">
    <property type="component" value="Unassembled WGS sequence"/>
</dbReference>
<keyword evidence="1" id="KW-0732">Signal</keyword>
<proteinExistence type="predicted"/>
<dbReference type="AlphaFoldDB" id="A0A1I6LIS7"/>
<dbReference type="OrthoDB" id="7583919at2"/>
<keyword evidence="3" id="KW-1185">Reference proteome</keyword>
<sequence length="184" mass="19130">MLLAALLQAAAPAAAPPAPVTPAPVEAAAPKLRPSDAATAVDTFKLSCWAHFREPDDLRAAIPTLSLPLAEQPKARSGPTTVWRTDEAVLTYVAGDDLPAGVPSRQCTLRTKLAGAADQLTLAARVAQALSLAGGRTRTGRGAAQTIWDVRQPDGRTARLIATTTNASGGQTDLRLQALLLAQR</sequence>
<dbReference type="STRING" id="1166337.SAMN05192580_2788"/>
<reference evidence="2 3" key="1">
    <citation type="submission" date="2016-10" db="EMBL/GenBank/DDBJ databases">
        <authorList>
            <person name="de Groot N.N."/>
        </authorList>
    </citation>
    <scope>NUCLEOTIDE SEQUENCE [LARGE SCALE GENOMIC DNA]</scope>
    <source>
        <strain evidence="2 3">S5-249</strain>
    </source>
</reference>
<evidence type="ECO:0000313" key="3">
    <source>
        <dbReference type="Proteomes" id="UP000198824"/>
    </source>
</evidence>
<feature type="chain" id="PRO_5012249761" evidence="1">
    <location>
        <begin position="16"/>
        <end position="184"/>
    </location>
</feature>
<feature type="signal peptide" evidence="1">
    <location>
        <begin position="1"/>
        <end position="15"/>
    </location>
</feature>
<protein>
    <submittedName>
        <fullName evidence="2">Uncharacterized protein</fullName>
    </submittedName>
</protein>
<name>A0A1I6LIS7_9SPHN</name>